<reference evidence="3 4" key="1">
    <citation type="submission" date="2019-06" db="EMBL/GenBank/DDBJ databases">
        <title>Genome Sequence of the Brown Rot Fungal Pathogen Monilinia fructicola.</title>
        <authorList>
            <person name="De Miccolis Angelini R.M."/>
            <person name="Landi L."/>
            <person name="Abate D."/>
            <person name="Pollastro S."/>
            <person name="Romanazzi G."/>
            <person name="Faretra F."/>
        </authorList>
    </citation>
    <scope>NUCLEOTIDE SEQUENCE [LARGE SCALE GENOMIC DNA]</scope>
    <source>
        <strain evidence="3 4">Mfrc123</strain>
    </source>
</reference>
<dbReference type="Pfam" id="PF01966">
    <property type="entry name" value="HD"/>
    <property type="match status" value="1"/>
</dbReference>
<dbReference type="Pfam" id="PF14420">
    <property type="entry name" value="Clr5"/>
    <property type="match status" value="1"/>
</dbReference>
<comment type="caution">
    <text evidence="3">The sequence shown here is derived from an EMBL/GenBank/DDBJ whole genome shotgun (WGS) entry which is preliminary data.</text>
</comment>
<dbReference type="PANTHER" id="PTHR33594:SF1">
    <property type="entry name" value="HD_PDEASE DOMAIN-CONTAINING PROTEIN"/>
    <property type="match status" value="1"/>
</dbReference>
<dbReference type="AlphaFoldDB" id="A0A5M9JRG9"/>
<feature type="compositionally biased region" description="Polar residues" evidence="1">
    <location>
        <begin position="178"/>
        <end position="202"/>
    </location>
</feature>
<dbReference type="VEuPathDB" id="FungiDB:MFRU_004g02850"/>
<organism evidence="3 4">
    <name type="scientific">Monilinia fructicola</name>
    <name type="common">Brown rot fungus</name>
    <name type="synonym">Ciboria fructicola</name>
    <dbReference type="NCBI Taxonomy" id="38448"/>
    <lineage>
        <taxon>Eukaryota</taxon>
        <taxon>Fungi</taxon>
        <taxon>Dikarya</taxon>
        <taxon>Ascomycota</taxon>
        <taxon>Pezizomycotina</taxon>
        <taxon>Leotiomycetes</taxon>
        <taxon>Helotiales</taxon>
        <taxon>Sclerotiniaceae</taxon>
        <taxon>Monilinia</taxon>
    </lineage>
</organism>
<dbReference type="InterPro" id="IPR003607">
    <property type="entry name" value="HD/PDEase_dom"/>
</dbReference>
<evidence type="ECO:0000313" key="3">
    <source>
        <dbReference type="EMBL" id="KAA8569525.1"/>
    </source>
</evidence>
<dbReference type="Proteomes" id="UP000322873">
    <property type="component" value="Unassembled WGS sequence"/>
</dbReference>
<dbReference type="EMBL" id="VICG01000008">
    <property type="protein sequence ID" value="KAA8569525.1"/>
    <property type="molecule type" value="Genomic_DNA"/>
</dbReference>
<dbReference type="CDD" id="cd00077">
    <property type="entry name" value="HDc"/>
    <property type="match status" value="1"/>
</dbReference>
<evidence type="ECO:0000313" key="4">
    <source>
        <dbReference type="Proteomes" id="UP000322873"/>
    </source>
</evidence>
<evidence type="ECO:0000256" key="1">
    <source>
        <dbReference type="SAM" id="MobiDB-lite"/>
    </source>
</evidence>
<gene>
    <name evidence="3" type="ORF">EYC84_001148</name>
</gene>
<dbReference type="InterPro" id="IPR025676">
    <property type="entry name" value="Clr5_dom"/>
</dbReference>
<dbReference type="InterPro" id="IPR006674">
    <property type="entry name" value="HD_domain"/>
</dbReference>
<dbReference type="SUPFAM" id="SSF109604">
    <property type="entry name" value="HD-domain/PDEase-like"/>
    <property type="match status" value="1"/>
</dbReference>
<sequence>MSTLVRQSSINLSRVMMSPTLGFEAPQQEGQQLRINGTQEVINHHSSSRKPGRPPGVDLEPYKAFIVELFSAENTPIIDITRKLNLEFGLDVSDRKVSRTLATWNIRKRNRGPISQSLQNRLTFHYNLNLNDDQIAQALISEGFEIKRANLGRLRQKLGMRRRSRYSEFREYSEGSAVVNNQSPKPLPTITSKPNNTNPKMSQNAGLITQVTAFVEKYMSAYDGSHDFNHIRRVVGLAHRIYKELNEDRMYEPELDLQVVTLAALLHDVGDKKYLLPGQDPNTLVLSTLLGFGAEEKLAIKVQRIVLGVSYSSEIKDLASVQNLIEKYPELAVVQDADRLDAIGAIGIGRTFTFGGAKGARNMEETIQHFEDKLEKLGGMMKTAPGKRMAEERTKRLTTFKDWWKEEQREAEGLLRPQS</sequence>
<keyword evidence="4" id="KW-1185">Reference proteome</keyword>
<evidence type="ECO:0000259" key="2">
    <source>
        <dbReference type="SMART" id="SM00471"/>
    </source>
</evidence>
<protein>
    <recommendedName>
        <fullName evidence="2">HD/PDEase domain-containing protein</fullName>
    </recommendedName>
</protein>
<dbReference type="SMART" id="SM00471">
    <property type="entry name" value="HDc"/>
    <property type="match status" value="1"/>
</dbReference>
<proteinExistence type="predicted"/>
<accession>A0A5M9JRG9</accession>
<name>A0A5M9JRG9_MONFR</name>
<dbReference type="PANTHER" id="PTHR33594">
    <property type="entry name" value="SUPERFAMILY HYDROLASE, PUTATIVE (AFU_ORTHOLOGUE AFUA_1G03035)-RELATED"/>
    <property type="match status" value="1"/>
</dbReference>
<feature type="domain" description="HD/PDEase" evidence="2">
    <location>
        <begin position="223"/>
        <end position="352"/>
    </location>
</feature>
<dbReference type="Gene3D" id="1.10.3210.50">
    <property type="match status" value="1"/>
</dbReference>
<feature type="region of interest" description="Disordered" evidence="1">
    <location>
        <begin position="177"/>
        <end position="202"/>
    </location>
</feature>